<dbReference type="PANTHER" id="PTHR35307:SF3">
    <property type="entry name" value="DUF4220 DOMAIN-CONTAINING PROTEIN"/>
    <property type="match status" value="1"/>
</dbReference>
<feature type="transmembrane region" description="Helical" evidence="1">
    <location>
        <begin position="57"/>
        <end position="75"/>
    </location>
</feature>
<organism evidence="2 3">
    <name type="scientific">Striga hermonthica</name>
    <name type="common">Purple witchweed</name>
    <name type="synonym">Buchnera hermonthica</name>
    <dbReference type="NCBI Taxonomy" id="68872"/>
    <lineage>
        <taxon>Eukaryota</taxon>
        <taxon>Viridiplantae</taxon>
        <taxon>Streptophyta</taxon>
        <taxon>Embryophyta</taxon>
        <taxon>Tracheophyta</taxon>
        <taxon>Spermatophyta</taxon>
        <taxon>Magnoliopsida</taxon>
        <taxon>eudicotyledons</taxon>
        <taxon>Gunneridae</taxon>
        <taxon>Pentapetalae</taxon>
        <taxon>asterids</taxon>
        <taxon>lamiids</taxon>
        <taxon>Lamiales</taxon>
        <taxon>Orobanchaceae</taxon>
        <taxon>Buchnereae</taxon>
        <taxon>Striga</taxon>
    </lineage>
</organism>
<keyword evidence="3" id="KW-1185">Reference proteome</keyword>
<feature type="transmembrane region" description="Helical" evidence="1">
    <location>
        <begin position="272"/>
        <end position="293"/>
    </location>
</feature>
<dbReference type="PANTHER" id="PTHR35307">
    <property type="entry name" value="PROTEIN, PUTATIVE-RELATED"/>
    <property type="match status" value="1"/>
</dbReference>
<evidence type="ECO:0000256" key="1">
    <source>
        <dbReference type="SAM" id="Phobius"/>
    </source>
</evidence>
<evidence type="ECO:0000313" key="3">
    <source>
        <dbReference type="Proteomes" id="UP001153555"/>
    </source>
</evidence>
<gene>
    <name evidence="2" type="ORF">SHERM_01901</name>
</gene>
<keyword evidence="1" id="KW-1133">Transmembrane helix</keyword>
<dbReference type="EMBL" id="CACSLK010027624">
    <property type="protein sequence ID" value="CAA0826704.1"/>
    <property type="molecule type" value="Genomic_DNA"/>
</dbReference>
<evidence type="ECO:0000313" key="2">
    <source>
        <dbReference type="EMBL" id="CAA0826704.1"/>
    </source>
</evidence>
<sequence>MLDEEAFSESVERKLEAPMPWIGMYVAAASLACTLAMAADALHAFRAMKFWFPTKFFSLNAMSLTLLTVAMKLPVDLTTRMYAPTDRLAKICTQAFMSTAIANFMTCLGSMDDRDILTNTCALFVLVLTVLANVCVQIIQMRELLRARKMFVEEIISCLLMLVSLVLVGSTAVMVPSMKSSLESKYHEMLKMASNEEELAVLGKLPVTIKKYQVMAQTSSPQFVIARSATCTASGVVSLLTCLVLAEAEARVAMECGIFKNGPSKYRWSVKWILLAQTVGVVVGTVGPAFRLLTAVKFKFSEIVINGGSQLFKDEFKVEAYWTQKLVEWKERSLLPLHIRDRKWRKLLHRAKRLILSLLIKIQISIVFCCKGVRFVSFCLASPVERLKNSLDFSSSSRVHGEWETQPEPDFSRYVLLLEGESELPRNIQIDICNEVDKLIEIGKKQRPANLISLLQKIGNFKGLKEVDRNEVPSLHTQEPHKCWSLPLVTLTSIAISLPKIPKQKTDWLLRSVDEGLVYVKLIEKSLDKKGNLLNNRNAADVIWVGVELYRKWQGKDIHKTSLKCRDSKETLEELSQNAEKDISDFKTEVNDFLMENPVNWPVKIVAANSMYRICRRLLIAYEGDFLKADEGLFDQICNMIANIMAACLTNLMRVIIEKCQHKAIKEKEKIVRKAALLLGETEEILRVIQQHRETRTDPDESEFIEKWCNLVKRRS</sequence>
<dbReference type="OrthoDB" id="1915303at2759"/>
<keyword evidence="1" id="KW-0472">Membrane</keyword>
<name>A0A9N7NA27_STRHE</name>
<feature type="transmembrane region" description="Helical" evidence="1">
    <location>
        <begin position="22"/>
        <end position="45"/>
    </location>
</feature>
<dbReference type="AlphaFoldDB" id="A0A9N7NA27"/>
<feature type="transmembrane region" description="Helical" evidence="1">
    <location>
        <begin position="151"/>
        <end position="175"/>
    </location>
</feature>
<protein>
    <submittedName>
        <fullName evidence="2">Uncharacterized protein</fullName>
    </submittedName>
</protein>
<accession>A0A9N7NA27</accession>
<comment type="caution">
    <text evidence="2">The sequence shown here is derived from an EMBL/GenBank/DDBJ whole genome shotgun (WGS) entry which is preliminary data.</text>
</comment>
<dbReference type="Proteomes" id="UP001153555">
    <property type="component" value="Unassembled WGS sequence"/>
</dbReference>
<proteinExistence type="predicted"/>
<keyword evidence="1" id="KW-0812">Transmembrane</keyword>
<reference evidence="2" key="1">
    <citation type="submission" date="2019-12" db="EMBL/GenBank/DDBJ databases">
        <authorList>
            <person name="Scholes J."/>
        </authorList>
    </citation>
    <scope>NUCLEOTIDE SEQUENCE</scope>
</reference>
<feature type="transmembrane region" description="Helical" evidence="1">
    <location>
        <begin position="116"/>
        <end position="139"/>
    </location>
</feature>